<dbReference type="Proteomes" id="UP001519306">
    <property type="component" value="Unassembled WGS sequence"/>
</dbReference>
<evidence type="ECO:0000313" key="3">
    <source>
        <dbReference type="Proteomes" id="UP001519306"/>
    </source>
</evidence>
<accession>A0ABS4KB45</accession>
<comment type="caution">
    <text evidence="2">The sequence shown here is derived from an EMBL/GenBank/DDBJ whole genome shotgun (WGS) entry which is preliminary data.</text>
</comment>
<reference evidence="2 3" key="1">
    <citation type="submission" date="2021-03" db="EMBL/GenBank/DDBJ databases">
        <title>Genomic Encyclopedia of Type Strains, Phase IV (KMG-IV): sequencing the most valuable type-strain genomes for metagenomic binning, comparative biology and taxonomic classification.</title>
        <authorList>
            <person name="Goeker M."/>
        </authorList>
    </citation>
    <scope>NUCLEOTIDE SEQUENCE [LARGE SCALE GENOMIC DNA]</scope>
    <source>
        <strain evidence="2 3">DSM 27563</strain>
    </source>
</reference>
<sequence>MLFLKRSLKIKAFTLIELVVSIGISILILSLLLSIFNISVDSLNYSNNKIDSLNKMYLASEYIRDDIESADFIIKNTNRNSLGFSLITNLNSEKRRATFYTFENKNLFRKSQNSNKDYLKDSKIIGQTGNNILIDEIKEVKCILKEEIIEIEIVLDEDNYVKRIFAIRTKK</sequence>
<keyword evidence="1" id="KW-0812">Transmembrane</keyword>
<organism evidence="2 3">
    <name type="scientific">Peptoniphilus stercorisuis</name>
    <dbReference type="NCBI Taxonomy" id="1436965"/>
    <lineage>
        <taxon>Bacteria</taxon>
        <taxon>Bacillati</taxon>
        <taxon>Bacillota</taxon>
        <taxon>Tissierellia</taxon>
        <taxon>Tissierellales</taxon>
        <taxon>Peptoniphilaceae</taxon>
        <taxon>Peptoniphilus</taxon>
    </lineage>
</organism>
<feature type="transmembrane region" description="Helical" evidence="1">
    <location>
        <begin position="12"/>
        <end position="36"/>
    </location>
</feature>
<keyword evidence="1" id="KW-1133">Transmembrane helix</keyword>
<name>A0ABS4KB45_9FIRM</name>
<evidence type="ECO:0000256" key="1">
    <source>
        <dbReference type="SAM" id="Phobius"/>
    </source>
</evidence>
<dbReference type="EMBL" id="JAGGLJ010000004">
    <property type="protein sequence ID" value="MBP2025002.1"/>
    <property type="molecule type" value="Genomic_DNA"/>
</dbReference>
<protein>
    <submittedName>
        <fullName evidence="2">Type II secretory pathway component PulJ</fullName>
    </submittedName>
</protein>
<evidence type="ECO:0000313" key="2">
    <source>
        <dbReference type="EMBL" id="MBP2025002.1"/>
    </source>
</evidence>
<keyword evidence="3" id="KW-1185">Reference proteome</keyword>
<keyword evidence="1" id="KW-0472">Membrane</keyword>
<proteinExistence type="predicted"/>
<gene>
    <name evidence="2" type="ORF">J2Z71_000527</name>
</gene>
<dbReference type="RefSeq" id="WP_210060308.1">
    <property type="nucleotide sequence ID" value="NZ_JAGGLJ010000004.1"/>
</dbReference>